<evidence type="ECO:0000256" key="19">
    <source>
        <dbReference type="SAM" id="Coils"/>
    </source>
</evidence>
<evidence type="ECO:0000256" key="12">
    <source>
        <dbReference type="ARBA" id="ARBA00023268"/>
    </source>
</evidence>
<evidence type="ECO:0000256" key="15">
    <source>
        <dbReference type="ARBA" id="ARBA00025198"/>
    </source>
</evidence>
<reference evidence="20 21" key="2">
    <citation type="journal article" date="2010" name="Stand. Genomic Sci.">
        <title>Complete genome sequence of Gordonia bronchialis type strain (3410).</title>
        <authorList>
            <person name="Ivanova N."/>
            <person name="Sikorski J."/>
            <person name="Jando M."/>
            <person name="Lapidus A."/>
            <person name="Nolan M."/>
            <person name="Lucas S."/>
            <person name="Del Rio T.G."/>
            <person name="Tice H."/>
            <person name="Copeland A."/>
            <person name="Cheng J.F."/>
            <person name="Chen F."/>
            <person name="Bruce D."/>
            <person name="Goodwin L."/>
            <person name="Pitluck S."/>
            <person name="Mavromatis K."/>
            <person name="Ovchinnikova G."/>
            <person name="Pati A."/>
            <person name="Chen A."/>
            <person name="Palaniappan K."/>
            <person name="Land M."/>
            <person name="Hauser L."/>
            <person name="Chang Y.J."/>
            <person name="Jeffries C.D."/>
            <person name="Chain P."/>
            <person name="Saunders E."/>
            <person name="Han C."/>
            <person name="Detter J.C."/>
            <person name="Brettin T."/>
            <person name="Rohde M."/>
            <person name="Goker M."/>
            <person name="Bristow J."/>
            <person name="Eisen J.A."/>
            <person name="Markowitz V."/>
            <person name="Hugenholtz P."/>
            <person name="Klenk H.P."/>
            <person name="Kyrpides N.C."/>
        </authorList>
    </citation>
    <scope>NUCLEOTIDE SEQUENCE [LARGE SCALE GENOMIC DNA]</scope>
    <source>
        <strain evidence="21">ATCC 25592 / DSM 43247 / BCRC 13721 / JCM 3198 / KCTC 3076 / NBRC 16047 / NCTC 10667</strain>
    </source>
</reference>
<keyword evidence="4 17" id="KW-0813">Transport</keyword>
<protein>
    <recommendedName>
        <fullName evidence="17 18">Multifunctional fusion protein</fullName>
    </recommendedName>
    <domain>
        <recommendedName>
            <fullName evidence="17">ATP synthase subunit b</fullName>
        </recommendedName>
        <alternativeName>
            <fullName evidence="17">ATP synthase F(0) sector subunit b</fullName>
        </alternativeName>
        <alternativeName>
            <fullName evidence="17">ATPase subunit I</fullName>
        </alternativeName>
        <alternativeName>
            <fullName evidence="17">F-type ATPase subunit b</fullName>
            <shortName evidence="17">F-ATPase subunit b</shortName>
        </alternativeName>
    </domain>
    <domain>
        <recommendedName>
            <fullName evidence="18">ATP synthase subunit delta</fullName>
        </recommendedName>
        <alternativeName>
            <fullName evidence="18">ATP synthase F(1) sector subunit delta</fullName>
        </alternativeName>
        <alternativeName>
            <fullName evidence="18">F-type ATPase subunit delta</fullName>
            <shortName evidence="18">F-ATPase subunit delta</shortName>
        </alternativeName>
    </domain>
</protein>
<dbReference type="GO" id="GO:0005886">
    <property type="term" value="C:plasma membrane"/>
    <property type="evidence" value="ECO:0007669"/>
    <property type="project" value="UniProtKB-SubCell"/>
</dbReference>
<keyword evidence="21" id="KW-1185">Reference proteome</keyword>
<evidence type="ECO:0000313" key="20">
    <source>
        <dbReference type="EMBL" id="ACY21172.1"/>
    </source>
</evidence>
<evidence type="ECO:0000256" key="14">
    <source>
        <dbReference type="ARBA" id="ARBA00024925"/>
    </source>
</evidence>
<dbReference type="CDD" id="cd06503">
    <property type="entry name" value="ATP-synt_Fo_b"/>
    <property type="match status" value="1"/>
</dbReference>
<comment type="similarity">
    <text evidence="3">In the N-terminal section; belongs to the ATPase B chain family.</text>
</comment>
<dbReference type="HOGENOM" id="CLU_722652_0_0_11"/>
<dbReference type="NCBIfam" id="TIGR01144">
    <property type="entry name" value="ATP_synt_b"/>
    <property type="match status" value="1"/>
</dbReference>
<evidence type="ECO:0000256" key="5">
    <source>
        <dbReference type="ARBA" id="ARBA00022475"/>
    </source>
</evidence>
<keyword evidence="11 17" id="KW-0472">Membrane</keyword>
<dbReference type="RefSeq" id="WP_012833730.1">
    <property type="nucleotide sequence ID" value="NC_013441.1"/>
</dbReference>
<dbReference type="GO" id="GO:0046933">
    <property type="term" value="F:proton-transporting ATP synthase activity, rotational mechanism"/>
    <property type="evidence" value="ECO:0007669"/>
    <property type="project" value="UniProtKB-UniRule"/>
</dbReference>
<evidence type="ECO:0000256" key="13">
    <source>
        <dbReference type="ARBA" id="ARBA00023310"/>
    </source>
</evidence>
<comment type="function">
    <text evidence="18">This protein is part of the stalk that links CF(0) to CF(1). It either transmits conformational changes from CF(0) to CF(1) or is implicated in proton conduction.</text>
</comment>
<evidence type="ECO:0000256" key="4">
    <source>
        <dbReference type="ARBA" id="ARBA00022448"/>
    </source>
</evidence>
<evidence type="ECO:0000256" key="18">
    <source>
        <dbReference type="HAMAP-Rule" id="MF_01416"/>
    </source>
</evidence>
<keyword evidence="7 17" id="KW-0812">Transmembrane</keyword>
<comment type="function">
    <text evidence="15 17">F(1)F(0) ATP synthase produces ATP from ADP in the presence of a proton or sodium gradient. F-type ATPases consist of two structural domains, F(1) containing the extramembraneous catalytic core and F(0) containing the membrane proton channel, linked together by a central stalk and a peripheral stalk. During catalysis, ATP synthesis in the catalytic domain of F(1) is coupled via a rotary mechanism of the central stalk subunits to proton translocation.</text>
</comment>
<dbReference type="NCBIfam" id="NF009961">
    <property type="entry name" value="PRK13428.1"/>
    <property type="match status" value="1"/>
</dbReference>
<dbReference type="STRING" id="526226.Gbro_1918"/>
<dbReference type="eggNOG" id="COG0712">
    <property type="taxonomic scope" value="Bacteria"/>
</dbReference>
<dbReference type="NCBIfam" id="TIGR01145">
    <property type="entry name" value="ATP_synt_delta"/>
    <property type="match status" value="1"/>
</dbReference>
<dbReference type="InterPro" id="IPR005864">
    <property type="entry name" value="ATP_synth_F0_bsu_bac"/>
</dbReference>
<dbReference type="Pfam" id="PF00430">
    <property type="entry name" value="ATP-synt_B"/>
    <property type="match status" value="1"/>
</dbReference>
<gene>
    <name evidence="18" type="primary">atpH</name>
    <name evidence="17" type="synonym">atpF</name>
    <name evidence="20" type="ordered locus">Gbro_1918</name>
</gene>
<dbReference type="EMBL" id="CP001802">
    <property type="protein sequence ID" value="ACY21172.1"/>
    <property type="molecule type" value="Genomic_DNA"/>
</dbReference>
<comment type="function">
    <text evidence="14">This fusion protein includes a component of the F(0) channel (subunit b) and of the F(1) subunit (subunit delta). Two copies of subunit b and one of delta together form the peripheral 'stator' stalk which links F(1) to F(0).</text>
</comment>
<evidence type="ECO:0000256" key="17">
    <source>
        <dbReference type="HAMAP-Rule" id="MF_01398"/>
    </source>
</evidence>
<dbReference type="InterPro" id="IPR026015">
    <property type="entry name" value="ATP_synth_OSCP/delta_N_sf"/>
</dbReference>
<keyword evidence="8 17" id="KW-0375">Hydrogen ion transport</keyword>
<dbReference type="InterPro" id="IPR000711">
    <property type="entry name" value="ATPase_OSCP/dsu"/>
</dbReference>
<keyword evidence="10 17" id="KW-0406">Ion transport</keyword>
<dbReference type="eggNOG" id="COG0711">
    <property type="taxonomic scope" value="Bacteria"/>
</dbReference>
<dbReference type="InterPro" id="IPR028987">
    <property type="entry name" value="ATP_synth_B-like_membr_sf"/>
</dbReference>
<evidence type="ECO:0000256" key="16">
    <source>
        <dbReference type="ARBA" id="ARBA00025830"/>
    </source>
</evidence>
<dbReference type="Gene3D" id="1.10.520.20">
    <property type="entry name" value="N-terminal domain of the delta subunit of the F1F0-ATP synthase"/>
    <property type="match status" value="1"/>
</dbReference>
<evidence type="ECO:0000313" key="21">
    <source>
        <dbReference type="Proteomes" id="UP000001219"/>
    </source>
</evidence>
<dbReference type="SUPFAM" id="SSF81573">
    <property type="entry name" value="F1F0 ATP synthase subunit B, membrane domain"/>
    <property type="match status" value="1"/>
</dbReference>
<dbReference type="OrthoDB" id="5242917at2"/>
<dbReference type="PANTHER" id="PTHR11910">
    <property type="entry name" value="ATP SYNTHASE DELTA CHAIN"/>
    <property type="match status" value="1"/>
</dbReference>
<evidence type="ECO:0000256" key="11">
    <source>
        <dbReference type="ARBA" id="ARBA00023136"/>
    </source>
</evidence>
<evidence type="ECO:0000256" key="6">
    <source>
        <dbReference type="ARBA" id="ARBA00022547"/>
    </source>
</evidence>
<evidence type="ECO:0000256" key="8">
    <source>
        <dbReference type="ARBA" id="ARBA00022781"/>
    </source>
</evidence>
<dbReference type="GO" id="GO:0045259">
    <property type="term" value="C:proton-transporting ATP synthase complex"/>
    <property type="evidence" value="ECO:0007669"/>
    <property type="project" value="UniProtKB-KW"/>
</dbReference>
<keyword evidence="13 17" id="KW-0066">ATP synthesis</keyword>
<dbReference type="KEGG" id="gbr:Gbro_1918"/>
<dbReference type="HAMAP" id="MF_01398">
    <property type="entry name" value="ATP_synth_b_bprime"/>
    <property type="match status" value="1"/>
</dbReference>
<keyword evidence="6 17" id="KW-0138">CF(0)</keyword>
<name>D0L9I4_GORB4</name>
<feature type="coiled-coil region" evidence="19">
    <location>
        <begin position="37"/>
        <end position="71"/>
    </location>
</feature>
<dbReference type="HAMAP" id="MF_01416">
    <property type="entry name" value="ATP_synth_delta_bact"/>
    <property type="match status" value="1"/>
</dbReference>
<dbReference type="AlphaFoldDB" id="D0L9I4"/>
<evidence type="ECO:0000256" key="7">
    <source>
        <dbReference type="ARBA" id="ARBA00022692"/>
    </source>
</evidence>
<comment type="function">
    <text evidence="17">Component of the F(0) channel, it forms part of the peripheral stalk, linking F(1) to F(0).</text>
</comment>
<proteinExistence type="inferred from homology"/>
<comment type="similarity">
    <text evidence="2">In the C-terminal section; belongs to the ATPase delta chain family.</text>
</comment>
<keyword evidence="9 17" id="KW-1133">Transmembrane helix</keyword>
<organism evidence="20 21">
    <name type="scientific">Gordonia bronchialis (strain ATCC 25592 / DSM 43247 / BCRC 13721 / JCM 3198 / KCTC 3076 / NBRC 16047 / NCTC 10667)</name>
    <name type="common">Rhodococcus bronchialis</name>
    <dbReference type="NCBI Taxonomy" id="526226"/>
    <lineage>
        <taxon>Bacteria</taxon>
        <taxon>Bacillati</taxon>
        <taxon>Actinomycetota</taxon>
        <taxon>Actinomycetes</taxon>
        <taxon>Mycobacteriales</taxon>
        <taxon>Gordoniaceae</taxon>
        <taxon>Gordonia</taxon>
    </lineage>
</organism>
<dbReference type="InterPro" id="IPR002146">
    <property type="entry name" value="ATP_synth_b/b'su_bac/chlpt"/>
</dbReference>
<sequence>MDIFIGNLIGFALIVFLFWKFVRPPLSRAVGNQKDTIERHVAESEEAKARLADAQAAHDRALAEAKAEAAELHALALEDAKAIREDIKAQADAEVRRITEHGKSQVELTRANLVRRLRTDLGLTAIDGAGKLVRSHLSDEQNQSASIDRVIGELESMASSTPSSDVPHSAELIGLHHMRASSRDAARTVAREFDSAASDLDGSALTTAASELTEVITFLTKNPVLRKKLTEDEDNPAGKQQLVSTLFGGKVAPIVVDVVASAAKQRWSSSADFLTGLRRQNALIVLTAAEREGVIEQVEDELFRVSRLLEANPQLASLLSDFTHPADKRNALLEKLIGGQVNEHTWNLLSHTITLLHGQPAELAVDHLAELAAARRGESVAHVVSAAPLSDEQTQRLSSVLGNIYGRTISVQTEVRPEILGGLRIGVGDEIIDADIATRLAKATETLPR</sequence>
<keyword evidence="12" id="KW-0511">Multifunctional enzyme</keyword>
<accession>D0L9I4</accession>
<keyword evidence="5 17" id="KW-1003">Cell membrane</keyword>
<comment type="similarity">
    <text evidence="18">Belongs to the ATPase delta chain family.</text>
</comment>
<evidence type="ECO:0000256" key="10">
    <source>
        <dbReference type="ARBA" id="ARBA00023065"/>
    </source>
</evidence>
<comment type="subcellular location">
    <subcellularLocation>
        <location evidence="18">Cell membrane</location>
        <topology evidence="18">Peripheral membrane protein</topology>
    </subcellularLocation>
    <subcellularLocation>
        <location evidence="1 17">Cell membrane</location>
        <topology evidence="1 17">Single-pass membrane protein</topology>
    </subcellularLocation>
</comment>
<dbReference type="Proteomes" id="UP000001219">
    <property type="component" value="Chromosome"/>
</dbReference>
<keyword evidence="19" id="KW-0175">Coiled coil</keyword>
<dbReference type="Pfam" id="PF00213">
    <property type="entry name" value="OSCP"/>
    <property type="match status" value="1"/>
</dbReference>
<comment type="similarity">
    <text evidence="17">Belongs to the ATPase B chain family.</text>
</comment>
<dbReference type="SUPFAM" id="SSF47928">
    <property type="entry name" value="N-terminal domain of the delta subunit of the F1F0-ATP synthase"/>
    <property type="match status" value="1"/>
</dbReference>
<evidence type="ECO:0000256" key="9">
    <source>
        <dbReference type="ARBA" id="ARBA00022989"/>
    </source>
</evidence>
<evidence type="ECO:0000256" key="2">
    <source>
        <dbReference type="ARBA" id="ARBA00010377"/>
    </source>
</evidence>
<dbReference type="NCBIfam" id="NF009967">
    <property type="entry name" value="PRK13430.1"/>
    <property type="match status" value="1"/>
</dbReference>
<reference evidence="21" key="1">
    <citation type="submission" date="2009-10" db="EMBL/GenBank/DDBJ databases">
        <title>The complete chromosome of Gordonia bronchialis DSM 43247.</title>
        <authorList>
            <consortium name="US DOE Joint Genome Institute (JGI-PGF)"/>
            <person name="Lucas S."/>
            <person name="Copeland A."/>
            <person name="Lapidus A."/>
            <person name="Glavina del Rio T."/>
            <person name="Dalin E."/>
            <person name="Tice H."/>
            <person name="Bruce D."/>
            <person name="Goodwin L."/>
            <person name="Pitluck S."/>
            <person name="Kyrpides N."/>
            <person name="Mavromatis K."/>
            <person name="Ivanova N."/>
            <person name="Ovchinnikova G."/>
            <person name="Saunders E."/>
            <person name="Brettin T."/>
            <person name="Detter J.C."/>
            <person name="Han C."/>
            <person name="Larimer F."/>
            <person name="Land M."/>
            <person name="Hauser L."/>
            <person name="Markowitz V."/>
            <person name="Cheng J.-F."/>
            <person name="Hugenholtz P."/>
            <person name="Woyke T."/>
            <person name="Wu D."/>
            <person name="Jando M."/>
            <person name="Schneider S."/>
            <person name="Goeker M."/>
            <person name="Klenk H.-P."/>
            <person name="Eisen J.A."/>
        </authorList>
    </citation>
    <scope>NUCLEOTIDE SEQUENCE [LARGE SCALE GENOMIC DNA]</scope>
    <source>
        <strain evidence="21">ATCC 25592 / DSM 43247 / BCRC 13721 / JCM 3198 / KCTC 3076 / NBRC 16047 / NCTC 10667</strain>
    </source>
</reference>
<evidence type="ECO:0000256" key="1">
    <source>
        <dbReference type="ARBA" id="ARBA00004162"/>
    </source>
</evidence>
<keyword evidence="18" id="KW-0139">CF(1)</keyword>
<evidence type="ECO:0000256" key="3">
    <source>
        <dbReference type="ARBA" id="ARBA00010811"/>
    </source>
</evidence>
<comment type="subunit">
    <text evidence="16 17">F-type ATPases have 2 components, F(1) - the catalytic core - and F(0) - the membrane proton channel. F(1) has five subunits: alpha(3), beta(3), gamma(1), delta(1), epsilon(1). F(0) has three main subunits: a(1), b(2) and c(10-14). The alpha and beta chains form an alternating ring which encloses part of the gamma chain. F(1) is attached to F(0) by a central stalk formed by the gamma and epsilon chains, while a peripheral stalk is formed by the delta and b chains.</text>
</comment>